<feature type="transmembrane region" description="Helical" evidence="6">
    <location>
        <begin position="102"/>
        <end position="121"/>
    </location>
</feature>
<evidence type="ECO:0000256" key="1">
    <source>
        <dbReference type="ARBA" id="ARBA00004141"/>
    </source>
</evidence>
<feature type="transmembrane region" description="Helical" evidence="6">
    <location>
        <begin position="212"/>
        <end position="229"/>
    </location>
</feature>
<accession>A0A9W9P604</accession>
<dbReference type="Gene3D" id="1.20.1250.20">
    <property type="entry name" value="MFS general substrate transporter like domains"/>
    <property type="match status" value="1"/>
</dbReference>
<dbReference type="RefSeq" id="XP_058331376.1">
    <property type="nucleotide sequence ID" value="XM_058472373.1"/>
</dbReference>
<dbReference type="GeneID" id="83199676"/>
<keyword evidence="9" id="KW-1185">Reference proteome</keyword>
<feature type="domain" description="Major facilitator superfamily (MFS) profile" evidence="7">
    <location>
        <begin position="37"/>
        <end position="514"/>
    </location>
</feature>
<dbReference type="EMBL" id="JAPQKS010000003">
    <property type="protein sequence ID" value="KAJ5238457.1"/>
    <property type="molecule type" value="Genomic_DNA"/>
</dbReference>
<dbReference type="PRINTS" id="PR01036">
    <property type="entry name" value="TCRTETB"/>
</dbReference>
<feature type="transmembrane region" description="Helical" evidence="6">
    <location>
        <begin position="368"/>
        <end position="385"/>
    </location>
</feature>
<feature type="transmembrane region" description="Helical" evidence="6">
    <location>
        <begin position="160"/>
        <end position="178"/>
    </location>
</feature>
<feature type="region of interest" description="Disordered" evidence="5">
    <location>
        <begin position="520"/>
        <end position="554"/>
    </location>
</feature>
<feature type="transmembrane region" description="Helical" evidence="6">
    <location>
        <begin position="487"/>
        <end position="509"/>
    </location>
</feature>
<feature type="transmembrane region" description="Helical" evidence="6">
    <location>
        <begin position="127"/>
        <end position="148"/>
    </location>
</feature>
<name>A0A9W9P604_9EURO</name>
<evidence type="ECO:0000256" key="5">
    <source>
        <dbReference type="SAM" id="MobiDB-lite"/>
    </source>
</evidence>
<dbReference type="Pfam" id="PF07690">
    <property type="entry name" value="MFS_1"/>
    <property type="match status" value="1"/>
</dbReference>
<comment type="subcellular location">
    <subcellularLocation>
        <location evidence="1">Membrane</location>
        <topology evidence="1">Multi-pass membrane protein</topology>
    </subcellularLocation>
</comment>
<proteinExistence type="predicted"/>
<evidence type="ECO:0000256" key="3">
    <source>
        <dbReference type="ARBA" id="ARBA00022989"/>
    </source>
</evidence>
<dbReference type="InterPro" id="IPR020846">
    <property type="entry name" value="MFS_dom"/>
</dbReference>
<dbReference type="GO" id="GO:0005886">
    <property type="term" value="C:plasma membrane"/>
    <property type="evidence" value="ECO:0007669"/>
    <property type="project" value="TreeGrafter"/>
</dbReference>
<dbReference type="Proteomes" id="UP001150941">
    <property type="component" value="Unassembled WGS sequence"/>
</dbReference>
<dbReference type="PROSITE" id="PS50850">
    <property type="entry name" value="MFS"/>
    <property type="match status" value="1"/>
</dbReference>
<keyword evidence="2 6" id="KW-0812">Transmembrane</keyword>
<evidence type="ECO:0000256" key="4">
    <source>
        <dbReference type="ARBA" id="ARBA00023136"/>
    </source>
</evidence>
<feature type="transmembrane region" description="Helical" evidence="6">
    <location>
        <begin position="344"/>
        <end position="362"/>
    </location>
</feature>
<evidence type="ECO:0000259" key="7">
    <source>
        <dbReference type="PROSITE" id="PS50850"/>
    </source>
</evidence>
<comment type="caution">
    <text evidence="8">The sequence shown here is derived from an EMBL/GenBank/DDBJ whole genome shotgun (WGS) entry which is preliminary data.</text>
</comment>
<protein>
    <submittedName>
        <fullName evidence="8">Major facilitator superfamily domain general substrate transporter</fullName>
    </submittedName>
</protein>
<organism evidence="8 9">
    <name type="scientific">Penicillium chermesinum</name>
    <dbReference type="NCBI Taxonomy" id="63820"/>
    <lineage>
        <taxon>Eukaryota</taxon>
        <taxon>Fungi</taxon>
        <taxon>Dikarya</taxon>
        <taxon>Ascomycota</taxon>
        <taxon>Pezizomycotina</taxon>
        <taxon>Eurotiomycetes</taxon>
        <taxon>Eurotiomycetidae</taxon>
        <taxon>Eurotiales</taxon>
        <taxon>Aspergillaceae</taxon>
        <taxon>Penicillium</taxon>
    </lineage>
</organism>
<feature type="transmembrane region" description="Helical" evidence="6">
    <location>
        <begin position="235"/>
        <end position="253"/>
    </location>
</feature>
<evidence type="ECO:0000256" key="2">
    <source>
        <dbReference type="ARBA" id="ARBA00022692"/>
    </source>
</evidence>
<reference evidence="8" key="2">
    <citation type="journal article" date="2023" name="IMA Fungus">
        <title>Comparative genomic study of the Penicillium genus elucidates a diverse pangenome and 15 lateral gene transfer events.</title>
        <authorList>
            <person name="Petersen C."/>
            <person name="Sorensen T."/>
            <person name="Nielsen M.R."/>
            <person name="Sondergaard T.E."/>
            <person name="Sorensen J.L."/>
            <person name="Fitzpatrick D.A."/>
            <person name="Frisvad J.C."/>
            <person name="Nielsen K.L."/>
        </authorList>
    </citation>
    <scope>NUCLEOTIDE SEQUENCE</scope>
    <source>
        <strain evidence="8">IBT 19713</strain>
    </source>
</reference>
<keyword evidence="4 6" id="KW-0472">Membrane</keyword>
<feature type="transmembrane region" description="Helical" evidence="6">
    <location>
        <begin position="31"/>
        <end position="50"/>
    </location>
</feature>
<dbReference type="AlphaFoldDB" id="A0A9W9P604"/>
<sequence length="554" mass="60331">MSTETTTPKTSLTQSSTNKTYLHDQTQRLSWTRLIAAYLCLCACYFISYLDMNSTTTALPTISKALSAGTTITWAGTAFLLGQTVFQPLYGRISDIVGRKPVLLASVGCIFLGDLLSGWAQNALWLYITRAVSGIGAGGISSLVAIIVSDLVSLKDRGKYQGMVSIAIGLGALVGPFITGSLVQRNEDDWRWVFWIPSILLLGSWREKVRKIDWYGIFASVTAIVLLLVRLRGLMSLIALLTLGSVSLVIFIFNEGLLAKVPLMPLRLFRERSLTIMLVSGALHDYVWQATQYFMPLYFQEIRGFSALESATLILPYVLSQSLAGATSGPLMTPLTGFLRYAPVLRAGFLFWTLGAGLHLLFNRHTHVAVYVVVLAVEGTGVGLVHQPGNVFRFHLVQSISSLVAVQALSRTQDRAVSTSTRNLLRSLGSVFGVAISTAVQNAAIKSSLHGVIPSDLLSDVLEGSWSSNDASTEKYRSQILDAKMKGFRVVFIILLPIMCLCFIGNFFVADTVLKGDAKQQDQEKAKPLQGEALKGGGLEHPRPTGNLDKEAEV</sequence>
<dbReference type="GO" id="GO:0022857">
    <property type="term" value="F:transmembrane transporter activity"/>
    <property type="evidence" value="ECO:0007669"/>
    <property type="project" value="InterPro"/>
</dbReference>
<dbReference type="InterPro" id="IPR011701">
    <property type="entry name" value="MFS"/>
</dbReference>
<dbReference type="PANTHER" id="PTHR23501:SF78">
    <property type="entry name" value="MAJOR FACILITATOR SUPERFAMILY (MFS) PROFILE DOMAIN-CONTAINING PROTEIN-RELATED"/>
    <property type="match status" value="1"/>
</dbReference>
<evidence type="ECO:0000256" key="6">
    <source>
        <dbReference type="SAM" id="Phobius"/>
    </source>
</evidence>
<feature type="transmembrane region" description="Helical" evidence="6">
    <location>
        <begin position="62"/>
        <end position="81"/>
    </location>
</feature>
<gene>
    <name evidence="8" type="ORF">N7468_003076</name>
</gene>
<dbReference type="OrthoDB" id="6770063at2759"/>
<reference evidence="8" key="1">
    <citation type="submission" date="2022-11" db="EMBL/GenBank/DDBJ databases">
        <authorList>
            <person name="Petersen C."/>
        </authorList>
    </citation>
    <scope>NUCLEOTIDE SEQUENCE</scope>
    <source>
        <strain evidence="8">IBT 19713</strain>
    </source>
</reference>
<dbReference type="PANTHER" id="PTHR23501">
    <property type="entry name" value="MAJOR FACILITATOR SUPERFAMILY"/>
    <property type="match status" value="1"/>
</dbReference>
<dbReference type="InterPro" id="IPR036259">
    <property type="entry name" value="MFS_trans_sf"/>
</dbReference>
<evidence type="ECO:0000313" key="9">
    <source>
        <dbReference type="Proteomes" id="UP001150941"/>
    </source>
</evidence>
<evidence type="ECO:0000313" key="8">
    <source>
        <dbReference type="EMBL" id="KAJ5238457.1"/>
    </source>
</evidence>
<dbReference type="SUPFAM" id="SSF103473">
    <property type="entry name" value="MFS general substrate transporter"/>
    <property type="match status" value="1"/>
</dbReference>
<keyword evidence="3 6" id="KW-1133">Transmembrane helix</keyword>
<feature type="compositionally biased region" description="Basic and acidic residues" evidence="5">
    <location>
        <begin position="538"/>
        <end position="554"/>
    </location>
</feature>